<reference evidence="4 5" key="1">
    <citation type="submission" date="2024-06" db="EMBL/GenBank/DDBJ databases">
        <title>Genomic Encyclopedia of Type Strains, Phase IV (KMG-IV): sequencing the most valuable type-strain genomes for metagenomic binning, comparative biology and taxonomic classification.</title>
        <authorList>
            <person name="Goeker M."/>
        </authorList>
    </citation>
    <scope>NUCLEOTIDE SEQUENCE [LARGE SCALE GENOMIC DNA]</scope>
    <source>
        <strain evidence="4 5">DSM 17809</strain>
    </source>
</reference>
<comment type="similarity">
    <text evidence="1">Belongs to the metallo-beta-lactamase superfamily. Class-B beta-lactamase family.</text>
</comment>
<dbReference type="InterPro" id="IPR036866">
    <property type="entry name" value="RibonucZ/Hydroxyglut_hydro"/>
</dbReference>
<feature type="signal peptide" evidence="2">
    <location>
        <begin position="1"/>
        <end position="23"/>
    </location>
</feature>
<evidence type="ECO:0000313" key="4">
    <source>
        <dbReference type="EMBL" id="MET3528518.1"/>
    </source>
</evidence>
<dbReference type="EMBL" id="JBEPLU010000003">
    <property type="protein sequence ID" value="MET3528518.1"/>
    <property type="molecule type" value="Genomic_DNA"/>
</dbReference>
<protein>
    <submittedName>
        <fullName evidence="4">Glyoxylase-like metal-dependent hydrolase (Beta-lactamase superfamily II)</fullName>
    </submittedName>
</protein>
<dbReference type="RefSeq" id="WP_354298387.1">
    <property type="nucleotide sequence ID" value="NZ_JBEPLU010000003.1"/>
</dbReference>
<gene>
    <name evidence="4" type="ORF">ABID41_003657</name>
</gene>
<dbReference type="SMART" id="SM00849">
    <property type="entry name" value="Lactamase_B"/>
    <property type="match status" value="1"/>
</dbReference>
<comment type="caution">
    <text evidence="4">The sequence shown here is derived from an EMBL/GenBank/DDBJ whole genome shotgun (WGS) entry which is preliminary data.</text>
</comment>
<dbReference type="Pfam" id="PF00753">
    <property type="entry name" value="Lactamase_B"/>
    <property type="match status" value="1"/>
</dbReference>
<evidence type="ECO:0000256" key="2">
    <source>
        <dbReference type="SAM" id="SignalP"/>
    </source>
</evidence>
<evidence type="ECO:0000256" key="1">
    <source>
        <dbReference type="ARBA" id="ARBA00005250"/>
    </source>
</evidence>
<name>A0ABV2EN88_9CAUL</name>
<proteinExistence type="inferred from homology"/>
<accession>A0ABV2EN88</accession>
<feature type="chain" id="PRO_5047261750" evidence="2">
    <location>
        <begin position="24"/>
        <end position="311"/>
    </location>
</feature>
<dbReference type="InterPro" id="IPR050855">
    <property type="entry name" value="NDM-1-like"/>
</dbReference>
<dbReference type="PANTHER" id="PTHR42951">
    <property type="entry name" value="METALLO-BETA-LACTAMASE DOMAIN-CONTAINING"/>
    <property type="match status" value="1"/>
</dbReference>
<keyword evidence="2" id="KW-0732">Signal</keyword>
<dbReference type="SUPFAM" id="SSF56281">
    <property type="entry name" value="Metallo-hydrolase/oxidoreductase"/>
    <property type="match status" value="1"/>
</dbReference>
<dbReference type="Gene3D" id="3.60.15.10">
    <property type="entry name" value="Ribonuclease Z/Hydroxyacylglutathione hydrolase-like"/>
    <property type="match status" value="1"/>
</dbReference>
<evidence type="ECO:0000313" key="5">
    <source>
        <dbReference type="Proteomes" id="UP001549110"/>
    </source>
</evidence>
<evidence type="ECO:0000259" key="3">
    <source>
        <dbReference type="SMART" id="SM00849"/>
    </source>
</evidence>
<keyword evidence="5" id="KW-1185">Reference proteome</keyword>
<dbReference type="Proteomes" id="UP001549110">
    <property type="component" value="Unassembled WGS sequence"/>
</dbReference>
<dbReference type="CDD" id="cd16282">
    <property type="entry name" value="metallo-hydrolase-like_MBL-fold"/>
    <property type="match status" value="1"/>
</dbReference>
<dbReference type="PANTHER" id="PTHR42951:SF4">
    <property type="entry name" value="ACYL-COENZYME A THIOESTERASE MBLAC2"/>
    <property type="match status" value="1"/>
</dbReference>
<feature type="domain" description="Metallo-beta-lactamase" evidence="3">
    <location>
        <begin position="61"/>
        <end position="244"/>
    </location>
</feature>
<organism evidence="4 5">
    <name type="scientific">Phenylobacterium koreense</name>
    <dbReference type="NCBI Taxonomy" id="266125"/>
    <lineage>
        <taxon>Bacteria</taxon>
        <taxon>Pseudomonadati</taxon>
        <taxon>Pseudomonadota</taxon>
        <taxon>Alphaproteobacteria</taxon>
        <taxon>Caulobacterales</taxon>
        <taxon>Caulobacteraceae</taxon>
        <taxon>Phenylobacterium</taxon>
    </lineage>
</organism>
<dbReference type="InterPro" id="IPR001279">
    <property type="entry name" value="Metallo-B-lactamas"/>
</dbReference>
<sequence length="311" mass="32898">MNVSRAGHVAPATFLAIALTAYASPSPASASPYSDINQAAATSPITVYPLRGGVSMLEGSGGNIGVLADVDGMLLVDTGIAVSQAKIEAALAGLSKGPIRYAVNTHWHWDHTDGNAWVHRAGAEIVAARNAAEHLQQTLRVVEWEHTFTPVEAAARPAQTISAEKIIAMGDERVRIRPYHPGHTDGDLSVYFQRANVLVTGDTLWNGVYPFIDYVGGGGIDGAIRAAEANLTMSGPATIIIPGHGPVASRDDLKAFRDMLVEIRRRVASLKAQGKTLAEVQAAKPTADYDGKWGGSIINGELFTALVYRGV</sequence>